<dbReference type="RefSeq" id="WP_254006678.1">
    <property type="nucleotide sequence ID" value="NZ_OW659477.1"/>
</dbReference>
<reference evidence="4" key="1">
    <citation type="submission" date="2022-04" db="EMBL/GenBank/DDBJ databases">
        <authorList>
            <person name="Forde T."/>
        </authorList>
    </citation>
    <scope>NUCLEOTIDE SEQUENCE</scope>
    <source>
        <strain evidence="4">A18Y016a</strain>
        <strain evidence="3">A18Y020d</strain>
    </source>
</reference>
<sequence>MNRASIKRGILAVLALVLLIVGGVAVYFIVDPAPSAFLIRRVFEGGLAVKPEGYEAIESEVRVYTDLTYESTAGRNTFDLFGPKNTQKLPTVIWVHGGAFVGGDKQDNYEYAVQLAYQGYRVINLNYDLAPEAVYPSPVHQVGEAIQYLQSQADLFGLDMNNIILAGDSAGAHIISQYMMVQVDSQYAQKLDQSVTLNPSYVKGIALFCGPYDLNGLLNMQSSSGVLDFFMSRLAWAYMGEKAWMDTAYVESLSILNHVTKDFPPTFITDGNQMSFMEDGLKMQEKLESLQVPVTSVFYEDVADVLGHEYQFKMDNPYSVHTFEEFVGFLNKYAKKV</sequence>
<evidence type="ECO:0000313" key="5">
    <source>
        <dbReference type="Proteomes" id="UP001154095"/>
    </source>
</evidence>
<evidence type="ECO:0000313" key="4">
    <source>
        <dbReference type="EMBL" id="CAH2763022.1"/>
    </source>
</evidence>
<dbReference type="InterPro" id="IPR029058">
    <property type="entry name" value="AB_hydrolase_fold"/>
</dbReference>
<gene>
    <name evidence="4" type="primary">aes</name>
    <name evidence="4" type="ORF">ERYAMS2_01504</name>
    <name evidence="3" type="ORF">ERYAMS_01211</name>
</gene>
<keyword evidence="1 4" id="KW-0378">Hydrolase</keyword>
<dbReference type="InterPro" id="IPR049492">
    <property type="entry name" value="BD-FAE-like_dom"/>
</dbReference>
<dbReference type="AlphaFoldDB" id="A0AAU9VK55"/>
<dbReference type="Pfam" id="PF20434">
    <property type="entry name" value="BD-FAE"/>
    <property type="match status" value="1"/>
</dbReference>
<dbReference type="GO" id="GO:0016787">
    <property type="term" value="F:hydrolase activity"/>
    <property type="evidence" value="ECO:0007669"/>
    <property type="project" value="UniProtKB-KW"/>
</dbReference>
<dbReference type="Proteomes" id="UP001154111">
    <property type="component" value="Chromosome"/>
</dbReference>
<dbReference type="Gene3D" id="3.40.50.1820">
    <property type="entry name" value="alpha/beta hydrolase"/>
    <property type="match status" value="1"/>
</dbReference>
<dbReference type="EC" id="3.1.1.-" evidence="4"/>
<proteinExistence type="predicted"/>
<dbReference type="SUPFAM" id="SSF53474">
    <property type="entry name" value="alpha/beta-Hydrolases"/>
    <property type="match status" value="1"/>
</dbReference>
<evidence type="ECO:0000259" key="2">
    <source>
        <dbReference type="Pfam" id="PF20434"/>
    </source>
</evidence>
<dbReference type="Proteomes" id="UP001154095">
    <property type="component" value="Chromosome"/>
</dbReference>
<dbReference type="PANTHER" id="PTHR48081">
    <property type="entry name" value="AB HYDROLASE SUPERFAMILY PROTEIN C4A8.06C"/>
    <property type="match status" value="1"/>
</dbReference>
<keyword evidence="5" id="KW-1185">Reference proteome</keyword>
<name>A0AAU9VK55_9FIRM</name>
<feature type="domain" description="BD-FAE-like" evidence="2">
    <location>
        <begin position="79"/>
        <end position="273"/>
    </location>
</feature>
<evidence type="ECO:0000256" key="1">
    <source>
        <dbReference type="ARBA" id="ARBA00022801"/>
    </source>
</evidence>
<dbReference type="EMBL" id="OW659477">
    <property type="protein sequence ID" value="CAH2763022.1"/>
    <property type="molecule type" value="Genomic_DNA"/>
</dbReference>
<accession>A0AAU9VK55</accession>
<dbReference type="EMBL" id="OW659496">
    <property type="protein sequence ID" value="CAH2762990.1"/>
    <property type="molecule type" value="Genomic_DNA"/>
</dbReference>
<protein>
    <submittedName>
        <fullName evidence="4">Alpha/beta hydrolase</fullName>
        <ecNumber evidence="4">3.1.1.-</ecNumber>
    </submittedName>
</protein>
<evidence type="ECO:0000313" key="6">
    <source>
        <dbReference type="Proteomes" id="UP001154111"/>
    </source>
</evidence>
<dbReference type="InterPro" id="IPR050300">
    <property type="entry name" value="GDXG_lipolytic_enzyme"/>
</dbReference>
<evidence type="ECO:0000313" key="3">
    <source>
        <dbReference type="EMBL" id="CAH2762990.1"/>
    </source>
</evidence>
<organism evidence="4 6">
    <name type="scientific">Erysipelothrix amsterdamensis</name>
    <dbReference type="NCBI Taxonomy" id="2929157"/>
    <lineage>
        <taxon>Bacteria</taxon>
        <taxon>Bacillati</taxon>
        <taxon>Bacillota</taxon>
        <taxon>Erysipelotrichia</taxon>
        <taxon>Erysipelotrichales</taxon>
        <taxon>Erysipelotrichaceae</taxon>
        <taxon>Erysipelothrix</taxon>
    </lineage>
</organism>